<dbReference type="InterPro" id="IPR027417">
    <property type="entry name" value="P-loop_NTPase"/>
</dbReference>
<dbReference type="InterPro" id="IPR003593">
    <property type="entry name" value="AAA+_ATPase"/>
</dbReference>
<dbReference type="AlphaFoldDB" id="A0A6F8Y5B7"/>
<evidence type="ECO:0000313" key="4">
    <source>
        <dbReference type="Proteomes" id="UP000502508"/>
    </source>
</evidence>
<dbReference type="RefSeq" id="WP_332107827.1">
    <property type="nucleotide sequence ID" value="NZ_AP022870.1"/>
</dbReference>
<dbReference type="Proteomes" id="UP000502508">
    <property type="component" value="Chromosome"/>
</dbReference>
<keyword evidence="4" id="KW-1185">Reference proteome</keyword>
<dbReference type="Gene3D" id="3.40.50.300">
    <property type="entry name" value="P-loop containing nucleotide triphosphate hydrolases"/>
    <property type="match status" value="2"/>
</dbReference>
<evidence type="ECO:0000259" key="2">
    <source>
        <dbReference type="SMART" id="SM00382"/>
    </source>
</evidence>
<accession>A0A6F8Y5B7</accession>
<evidence type="ECO:0000256" key="1">
    <source>
        <dbReference type="SAM" id="MobiDB-lite"/>
    </source>
</evidence>
<dbReference type="CDD" id="cd01127">
    <property type="entry name" value="TrwB_TraG_TraD_VirD4"/>
    <property type="match status" value="1"/>
</dbReference>
<reference evidence="3 4" key="1">
    <citation type="submission" date="2020-03" db="EMBL/GenBank/DDBJ databases">
        <title>Whole genome shotgun sequence of Phytohabitans flavus NBRC 107702.</title>
        <authorList>
            <person name="Komaki H."/>
            <person name="Tamura T."/>
        </authorList>
    </citation>
    <scope>NUCLEOTIDE SEQUENCE [LARGE SCALE GENOMIC DNA]</scope>
    <source>
        <strain evidence="3 4">NBRC 107702</strain>
    </source>
</reference>
<dbReference type="KEGG" id="pfla:Pflav_075880"/>
<evidence type="ECO:0000313" key="3">
    <source>
        <dbReference type="EMBL" id="BCB81178.1"/>
    </source>
</evidence>
<proteinExistence type="predicted"/>
<dbReference type="PANTHER" id="PTHR42957:SF2">
    <property type="entry name" value="HELICASE HERA CENTRAL DOMAIN-CONTAINING PROTEIN"/>
    <property type="match status" value="1"/>
</dbReference>
<feature type="domain" description="AAA+ ATPase" evidence="2">
    <location>
        <begin position="303"/>
        <end position="630"/>
    </location>
</feature>
<dbReference type="EMBL" id="AP022870">
    <property type="protein sequence ID" value="BCB81178.1"/>
    <property type="molecule type" value="Genomic_DNA"/>
</dbReference>
<reference evidence="3 4" key="2">
    <citation type="submission" date="2020-03" db="EMBL/GenBank/DDBJ databases">
        <authorList>
            <person name="Ichikawa N."/>
            <person name="Kimura A."/>
            <person name="Kitahashi Y."/>
            <person name="Uohara A."/>
        </authorList>
    </citation>
    <scope>NUCLEOTIDE SEQUENCE [LARGE SCALE GENOMIC DNA]</scope>
    <source>
        <strain evidence="3 4">NBRC 107702</strain>
    </source>
</reference>
<dbReference type="InterPro" id="IPR008571">
    <property type="entry name" value="HerA-like"/>
</dbReference>
<protein>
    <recommendedName>
        <fullName evidence="2">AAA+ ATPase domain-containing protein</fullName>
    </recommendedName>
</protein>
<name>A0A6F8Y5B7_9ACTN</name>
<dbReference type="Pfam" id="PF01935">
    <property type="entry name" value="DUF87"/>
    <property type="match status" value="1"/>
</dbReference>
<feature type="region of interest" description="Disordered" evidence="1">
    <location>
        <begin position="667"/>
        <end position="689"/>
    </location>
</feature>
<dbReference type="InterPro" id="IPR002789">
    <property type="entry name" value="HerA_central"/>
</dbReference>
<gene>
    <name evidence="3" type="ORF">Pflav_075880</name>
</gene>
<feature type="region of interest" description="Disordered" evidence="1">
    <location>
        <begin position="242"/>
        <end position="282"/>
    </location>
</feature>
<dbReference type="SMART" id="SM00382">
    <property type="entry name" value="AAA"/>
    <property type="match status" value="1"/>
</dbReference>
<sequence>MLIEIDAHVRDCLLNNQVRELKHLGEPPSSEPSAAALVPTSITDDVTKQFDERFSELKDEADVVTPLDPDREDSVVPGLLSAGLTAWIIEQGGTDETFNQDGPPSAKPALHARLRRTLNEGTEDQAHWSFRAISARHHGVAALHRIKRAVTAAGVEYQVPKRRLYFLRNGAWTGAKTSSLIEELKSKNTTTLAFEESDLRALAALKVMLDEAAVDLPAWLMQRQPASEIQIFRQAMAVQSGASTPSKAAEPTSAPYEQRTEASSKEPTPLRQTTGESQQTVPTLTVGHDYTTGVPVRLALESLRKHVAIFAGSGSGKTVLIRRLVEECALQGVSAIVLDPNNDLARLGDPWPSPPKAWSGGDAEKAAGYIAGTEVVVWTPRRETGRPLSFQPLPDFKSVLDDPDEFNEAVDSAVAALTPRARLDSRAAKAHLGLAVLRRAVDHYGRRGGSTLRGLIETLADLPDGVSGLEEADKIASGLAQTLTASIDNDPMFGGDGTPLDPAILLTPSAGKRARISVISLVGLPSDDMRQSFVNQLEMALFAYIKKNPAGDRPLLGLFVMDEAQTLAPSGTMTACTQSTLALASQARKYGLGLVFATQAPKGLHNRIPGNAATQFYGLLNSPIQIEAAREMAKAKGGDVPDVSRLSTGEFYVAAEGEAPQKVRTPLCLSHHPKSPLTTEEVLDRARAR</sequence>
<dbReference type="SUPFAM" id="SSF52540">
    <property type="entry name" value="P-loop containing nucleoside triphosphate hydrolases"/>
    <property type="match status" value="1"/>
</dbReference>
<feature type="compositionally biased region" description="Polar residues" evidence="1">
    <location>
        <begin position="270"/>
        <end position="282"/>
    </location>
</feature>
<dbReference type="PANTHER" id="PTHR42957">
    <property type="entry name" value="HELICASE MJ1565-RELATED"/>
    <property type="match status" value="1"/>
</dbReference>
<organism evidence="3 4">
    <name type="scientific">Phytohabitans flavus</name>
    <dbReference type="NCBI Taxonomy" id="1076124"/>
    <lineage>
        <taxon>Bacteria</taxon>
        <taxon>Bacillati</taxon>
        <taxon>Actinomycetota</taxon>
        <taxon>Actinomycetes</taxon>
        <taxon>Micromonosporales</taxon>
        <taxon>Micromonosporaceae</taxon>
    </lineage>
</organism>